<evidence type="ECO:0000313" key="5">
    <source>
        <dbReference type="EMBL" id="QSV39300.1"/>
    </source>
</evidence>
<dbReference type="InterPro" id="IPR011141">
    <property type="entry name" value="Polyketide_synthase_type-III"/>
</dbReference>
<dbReference type="InterPro" id="IPR001099">
    <property type="entry name" value="Chalcone/stilbene_synt_N"/>
</dbReference>
<dbReference type="Pfam" id="PF02797">
    <property type="entry name" value="Chal_sti_synt_C"/>
    <property type="match status" value="1"/>
</dbReference>
<dbReference type="GO" id="GO:0016747">
    <property type="term" value="F:acyltransferase activity, transferring groups other than amino-acyl groups"/>
    <property type="evidence" value="ECO:0007669"/>
    <property type="project" value="InterPro"/>
</dbReference>
<protein>
    <submittedName>
        <fullName evidence="5">Type III polyketide synthase</fullName>
    </submittedName>
</protein>
<dbReference type="GO" id="GO:0030639">
    <property type="term" value="P:polyketide biosynthetic process"/>
    <property type="evidence" value="ECO:0007669"/>
    <property type="project" value="TreeGrafter"/>
</dbReference>
<keyword evidence="2" id="KW-0808">Transferase</keyword>
<dbReference type="PANTHER" id="PTHR11877:SF46">
    <property type="entry name" value="TYPE III POLYKETIDE SYNTHASE A"/>
    <property type="match status" value="1"/>
</dbReference>
<reference evidence="5" key="1">
    <citation type="submission" date="2020-01" db="EMBL/GenBank/DDBJ databases">
        <title>Novel type III polyketide synthase gene from deep-sea sediment metagenome of Bay of Bengal.</title>
        <authorList>
            <person name="Jeya M."/>
            <person name="Vijaya Raghavan R."/>
            <person name="Sai S.H."/>
            <person name="Karpaga RajaSundari B."/>
            <person name="Rajesh T."/>
            <person name="Dharani G."/>
        </authorList>
    </citation>
    <scope>NUCLEOTIDE SEQUENCE</scope>
</reference>
<name>A0A8A2HDI5_9ZZZZ</name>
<sequence length="358" mass="39273">MNSSIVSVVLLIPGLPIKQAYFARIMQKAQQLGELESWRLLFFTRKSGIETGNRTLLDLKRNDPYDFTFSSANQELKPHPRTKSRMARGLCEVPELSAQRASKSIDQATTNAGEITHLFWVSCAEIGAQGVELELMSLLGIAEFTEALCIHFMGCAAAFTGIKLSDNIVKAELEAAETMVSVELCTLHFRKEYVEDNILANSLFGDGAAAALMRNSNKGLKIQQSYSQWVPGGEQEDAAGIGDFGFEMKLSNRFEALLDGGIQHLKELFEVQQGRSSNAKDAIHPGGNKYFLKVQAAFGCPEVGNFHAVEVLKNFGNMSLAKTHFVFAKMLHDPLVNGDILSLGFGPGLTLEALHLEK</sequence>
<dbReference type="Gene3D" id="3.40.47.10">
    <property type="match status" value="2"/>
</dbReference>
<proteinExistence type="inferred from homology"/>
<evidence type="ECO:0000259" key="4">
    <source>
        <dbReference type="Pfam" id="PF02797"/>
    </source>
</evidence>
<feature type="domain" description="Chalcone/stilbene synthase N-terminal" evidence="3">
    <location>
        <begin position="82"/>
        <end position="213"/>
    </location>
</feature>
<dbReference type="EMBL" id="MN905060">
    <property type="protein sequence ID" value="QSV39300.1"/>
    <property type="molecule type" value="Genomic_DNA"/>
</dbReference>
<dbReference type="InterPro" id="IPR016039">
    <property type="entry name" value="Thiolase-like"/>
</dbReference>
<evidence type="ECO:0000256" key="2">
    <source>
        <dbReference type="ARBA" id="ARBA00022679"/>
    </source>
</evidence>
<evidence type="ECO:0000259" key="3">
    <source>
        <dbReference type="Pfam" id="PF00195"/>
    </source>
</evidence>
<dbReference type="SUPFAM" id="SSF53901">
    <property type="entry name" value="Thiolase-like"/>
    <property type="match status" value="2"/>
</dbReference>
<dbReference type="Pfam" id="PF00195">
    <property type="entry name" value="Chal_sti_synt_N"/>
    <property type="match status" value="1"/>
</dbReference>
<dbReference type="PANTHER" id="PTHR11877">
    <property type="entry name" value="HYDROXYMETHYLGLUTARYL-COA SYNTHASE"/>
    <property type="match status" value="1"/>
</dbReference>
<dbReference type="PIRSF" id="PIRSF000451">
    <property type="entry name" value="PKS_III"/>
    <property type="match status" value="1"/>
</dbReference>
<organism evidence="5">
    <name type="scientific">uncultured organism</name>
    <dbReference type="NCBI Taxonomy" id="155900"/>
    <lineage>
        <taxon>unclassified sequences</taxon>
        <taxon>environmental samples</taxon>
    </lineage>
</organism>
<accession>A0A8A2HDI5</accession>
<feature type="domain" description="Chalcone/stilbene synthase C-terminal" evidence="4">
    <location>
        <begin position="222"/>
        <end position="356"/>
    </location>
</feature>
<comment type="similarity">
    <text evidence="1">Belongs to the thiolase-like superfamily. Chalcone/stilbene synthases family.</text>
</comment>
<dbReference type="InterPro" id="IPR012328">
    <property type="entry name" value="Chalcone/stilbene_synt_C"/>
</dbReference>
<dbReference type="AlphaFoldDB" id="A0A8A2HDI5"/>
<evidence type="ECO:0000256" key="1">
    <source>
        <dbReference type="ARBA" id="ARBA00005531"/>
    </source>
</evidence>